<dbReference type="GO" id="GO:0004827">
    <property type="term" value="F:proline-tRNA ligase activity"/>
    <property type="evidence" value="ECO:0007669"/>
    <property type="project" value="UniProtKB-EC"/>
</dbReference>
<dbReference type="Gene3D" id="3.40.50.800">
    <property type="entry name" value="Anticodon-binding domain"/>
    <property type="match status" value="1"/>
</dbReference>
<proteinExistence type="predicted"/>
<sequence length="478" mass="54783">MAIKIMYQNSPIGSKLTNFLKPLSTKSFQRCTLYHRLCISRMYQPVENMYVNKGEENETNLEKNLACNSHRLMKSYGMIFGVQTGLFYMLPWTQRALDKLIRLIDQEMESIGAQKMTMTCLTPAELWKKTGRWDSMGSELLKLPDRHKKMFCLGPTHEEAVTFLVSQKKLERKHLPLKLYQITRKFRDEMAPKYGLLRSREFDMKDLYTFDESVEKAEETYNSVCDAYNRLFTRLGVNFIKVEGATGVIGGTLSHEYHIPASAGQDSLFICNKCGIGVNKEVMDKDVLQTNHCKHRDCCDLKTSSGIEVGHTFLLGTKYSEPFNLHYNYVEGQKHLVEMGCFGLGVSRILQASIEHLSSDIQVVWPKLIAPYQVCIIPQKAGYKADVTWALAEQLYDQLNSIPHLRGEIVLHDKIQLSIGKRLKNMRRIGFPYAIVLGKKALEEEPLFELQSLYSNSSDMLTMPDLIDKLKNSIETIK</sequence>
<keyword evidence="6" id="KW-0030">Aminoacyl-tRNA synthetase</keyword>
<evidence type="ECO:0000256" key="8">
    <source>
        <dbReference type="ARBA" id="ARBA00047671"/>
    </source>
</evidence>
<dbReference type="FunCoup" id="A0A1S3HHE4">
    <property type="interactions" value="1064"/>
</dbReference>
<accession>A0A1S3HHE4</accession>
<dbReference type="InterPro" id="IPR036621">
    <property type="entry name" value="Anticodon-bd_dom_sf"/>
</dbReference>
<evidence type="ECO:0000313" key="12">
    <source>
        <dbReference type="RefSeq" id="XP_013385510.1"/>
    </source>
</evidence>
<keyword evidence="4" id="KW-0067">ATP-binding</keyword>
<dbReference type="EC" id="6.1.1.15" evidence="1"/>
<dbReference type="InterPro" id="IPR050062">
    <property type="entry name" value="Pro-tRNA_synthetase"/>
</dbReference>
<feature type="domain" description="Aminoacyl-transfer RNA synthetases class-II family profile" evidence="10">
    <location>
        <begin position="99"/>
        <end position="366"/>
    </location>
</feature>
<evidence type="ECO:0000256" key="2">
    <source>
        <dbReference type="ARBA" id="ARBA00022598"/>
    </source>
</evidence>
<evidence type="ECO:0000256" key="1">
    <source>
        <dbReference type="ARBA" id="ARBA00012831"/>
    </source>
</evidence>
<dbReference type="InterPro" id="IPR004154">
    <property type="entry name" value="Anticodon-bd"/>
</dbReference>
<evidence type="ECO:0000256" key="5">
    <source>
        <dbReference type="ARBA" id="ARBA00022917"/>
    </source>
</evidence>
<dbReference type="GO" id="GO:0006433">
    <property type="term" value="P:prolyl-tRNA aminoacylation"/>
    <property type="evidence" value="ECO:0007669"/>
    <property type="project" value="InterPro"/>
</dbReference>
<evidence type="ECO:0000256" key="3">
    <source>
        <dbReference type="ARBA" id="ARBA00022741"/>
    </source>
</evidence>
<evidence type="ECO:0000259" key="10">
    <source>
        <dbReference type="PROSITE" id="PS50862"/>
    </source>
</evidence>
<dbReference type="PANTHER" id="PTHR42753">
    <property type="entry name" value="MITOCHONDRIAL RIBOSOME PROTEIN L39/PROLYL-TRNA LIGASE FAMILY MEMBER"/>
    <property type="match status" value="1"/>
</dbReference>
<dbReference type="InterPro" id="IPR045864">
    <property type="entry name" value="aa-tRNA-synth_II/BPL/LPL"/>
</dbReference>
<dbReference type="GeneID" id="106155297"/>
<keyword evidence="11" id="KW-1185">Reference proteome</keyword>
<dbReference type="OrthoDB" id="10267474at2759"/>
<reference evidence="12" key="1">
    <citation type="submission" date="2025-08" db="UniProtKB">
        <authorList>
            <consortium name="RefSeq"/>
        </authorList>
    </citation>
    <scope>IDENTIFICATION</scope>
    <source>
        <tissue evidence="12">Gonads</tissue>
    </source>
</reference>
<dbReference type="RefSeq" id="XP_013385510.1">
    <property type="nucleotide sequence ID" value="XM_013530056.1"/>
</dbReference>
<dbReference type="KEGG" id="lak:106155297"/>
<dbReference type="SUPFAM" id="SSF55681">
    <property type="entry name" value="Class II aaRS and biotin synthetases"/>
    <property type="match status" value="1"/>
</dbReference>
<dbReference type="CDD" id="cd00779">
    <property type="entry name" value="ProRS_core_prok"/>
    <property type="match status" value="1"/>
</dbReference>
<comment type="catalytic activity">
    <reaction evidence="8">
        <text>tRNA(Pro) + L-proline + ATP = L-prolyl-tRNA(Pro) + AMP + diphosphate</text>
        <dbReference type="Rhea" id="RHEA:14305"/>
        <dbReference type="Rhea" id="RHEA-COMP:9700"/>
        <dbReference type="Rhea" id="RHEA-COMP:9702"/>
        <dbReference type="ChEBI" id="CHEBI:30616"/>
        <dbReference type="ChEBI" id="CHEBI:33019"/>
        <dbReference type="ChEBI" id="CHEBI:60039"/>
        <dbReference type="ChEBI" id="CHEBI:78442"/>
        <dbReference type="ChEBI" id="CHEBI:78532"/>
        <dbReference type="ChEBI" id="CHEBI:456215"/>
        <dbReference type="EC" id="6.1.1.15"/>
    </reaction>
</comment>
<organism evidence="11 12">
    <name type="scientific">Lingula anatina</name>
    <name type="common">Brachiopod</name>
    <name type="synonym">Lingula unguis</name>
    <dbReference type="NCBI Taxonomy" id="7574"/>
    <lineage>
        <taxon>Eukaryota</taxon>
        <taxon>Metazoa</taxon>
        <taxon>Spiralia</taxon>
        <taxon>Lophotrochozoa</taxon>
        <taxon>Brachiopoda</taxon>
        <taxon>Linguliformea</taxon>
        <taxon>Lingulata</taxon>
        <taxon>Lingulida</taxon>
        <taxon>Linguloidea</taxon>
        <taxon>Lingulidae</taxon>
        <taxon>Lingula</taxon>
    </lineage>
</organism>
<dbReference type="AlphaFoldDB" id="A0A1S3HHE4"/>
<dbReference type="PANTHER" id="PTHR42753:SF10">
    <property type="entry name" value="PROLINE--TRNA LIGASE, MITOCHONDRIAL-RELATED"/>
    <property type="match status" value="1"/>
</dbReference>
<dbReference type="InterPro" id="IPR002314">
    <property type="entry name" value="aa-tRNA-synt_IIb"/>
</dbReference>
<evidence type="ECO:0000256" key="9">
    <source>
        <dbReference type="ARBA" id="ARBA00071545"/>
    </source>
</evidence>
<protein>
    <recommendedName>
        <fullName evidence="9">Probable proline--tRNA ligase, mitochondrial</fullName>
        <ecNumber evidence="1">6.1.1.15</ecNumber>
    </recommendedName>
    <alternativeName>
        <fullName evidence="7">Prolyl-tRNA synthetase</fullName>
    </alternativeName>
</protein>
<gene>
    <name evidence="12" type="primary">LOC106155297</name>
</gene>
<dbReference type="InterPro" id="IPR033730">
    <property type="entry name" value="ProRS_core_prok"/>
</dbReference>
<dbReference type="STRING" id="7574.A0A1S3HHE4"/>
<dbReference type="FunFam" id="3.30.930.10:FF:000042">
    <property type="entry name" value="probable proline--tRNA ligase, mitochondrial"/>
    <property type="match status" value="1"/>
</dbReference>
<dbReference type="PRINTS" id="PR01046">
    <property type="entry name" value="TRNASYNTHPRO"/>
</dbReference>
<dbReference type="GO" id="GO:0005524">
    <property type="term" value="F:ATP binding"/>
    <property type="evidence" value="ECO:0007669"/>
    <property type="project" value="UniProtKB-KW"/>
</dbReference>
<evidence type="ECO:0000256" key="7">
    <source>
        <dbReference type="ARBA" id="ARBA00029731"/>
    </source>
</evidence>
<keyword evidence="5" id="KW-0648">Protein biosynthesis</keyword>
<evidence type="ECO:0000256" key="6">
    <source>
        <dbReference type="ARBA" id="ARBA00023146"/>
    </source>
</evidence>
<evidence type="ECO:0000256" key="4">
    <source>
        <dbReference type="ARBA" id="ARBA00022840"/>
    </source>
</evidence>
<name>A0A1S3HHE4_LINAN</name>
<keyword evidence="3" id="KW-0547">Nucleotide-binding</keyword>
<dbReference type="GO" id="GO:0005739">
    <property type="term" value="C:mitochondrion"/>
    <property type="evidence" value="ECO:0007669"/>
    <property type="project" value="TreeGrafter"/>
</dbReference>
<dbReference type="InParanoid" id="A0A1S3HHE4"/>
<dbReference type="Gene3D" id="3.30.930.10">
    <property type="entry name" value="Bira Bifunctional Protein, Domain 2"/>
    <property type="match status" value="1"/>
</dbReference>
<dbReference type="OMA" id="NCDYAAN"/>
<evidence type="ECO:0000313" key="11">
    <source>
        <dbReference type="Proteomes" id="UP000085678"/>
    </source>
</evidence>
<dbReference type="Proteomes" id="UP000085678">
    <property type="component" value="Unplaced"/>
</dbReference>
<dbReference type="Pfam" id="PF00587">
    <property type="entry name" value="tRNA-synt_2b"/>
    <property type="match status" value="1"/>
</dbReference>
<keyword evidence="2 12" id="KW-0436">Ligase</keyword>
<dbReference type="InterPro" id="IPR002316">
    <property type="entry name" value="Pro-tRNA-ligase_IIa"/>
</dbReference>
<dbReference type="InterPro" id="IPR006195">
    <property type="entry name" value="aa-tRNA-synth_II"/>
</dbReference>
<dbReference type="SUPFAM" id="SSF52954">
    <property type="entry name" value="Class II aaRS ABD-related"/>
    <property type="match status" value="1"/>
</dbReference>
<dbReference type="Pfam" id="PF03129">
    <property type="entry name" value="HGTP_anticodon"/>
    <property type="match status" value="1"/>
</dbReference>
<dbReference type="PROSITE" id="PS50862">
    <property type="entry name" value="AA_TRNA_LIGASE_II"/>
    <property type="match status" value="1"/>
</dbReference>